<feature type="domain" description="Response regulatory" evidence="5">
    <location>
        <begin position="4"/>
        <end position="122"/>
    </location>
</feature>
<dbReference type="Pfam" id="PF00072">
    <property type="entry name" value="Response_reg"/>
    <property type="match status" value="1"/>
</dbReference>
<sequence length="387" mass="44113">MGYNIIIADDVRMNRVLLIEILDKKLKDLVFFEAENGIEVVKLCDDFDIDLVILDLIMPVQDGYETLKKLKLNEKTTDIPIIVNSAISDVASIEKTLEDGAIDYFTKPLSKYDMQVMLPLKAKNALLLYEHKKTIENLNKTLNGELKNANAFQNIMLPKNKNFRNLDLYIKFQPSMGIGGDCFDCFEKDGKIWFIIADVTGHGIAAGMASSMVKVMFRSNANLKDTSPSEILENMNNSIFDMFDFEGEFNYIVFSAFVGLIDDDVFTYSNAGQPYPIVISEEEEVTPLNKNGLLLGILEGIGYENYEMKLNRGDEIFVYTDGLFSSGKDSDFKNWTLVEEFTNLYKRLALEDQKTFLEKAFNHFKLIHMTEDGDYTDDVAMMLLRLK</sequence>
<evidence type="ECO:0000313" key="6">
    <source>
        <dbReference type="EMBL" id="BEP29862.1"/>
    </source>
</evidence>
<dbReference type="InterPro" id="IPR036457">
    <property type="entry name" value="PPM-type-like_dom_sf"/>
</dbReference>
<comment type="function">
    <text evidence="3">May play the central regulatory role in sporulation. It may be an element of the effector pathway responsible for the activation of sporulation genes in response to nutritional stress. Spo0A may act in concert with spo0H (a sigma factor) to control the expression of some genes that are critical to the sporulation process.</text>
</comment>
<evidence type="ECO:0000313" key="7">
    <source>
        <dbReference type="Proteomes" id="UP001321786"/>
    </source>
</evidence>
<dbReference type="GO" id="GO:0000160">
    <property type="term" value="P:phosphorelay signal transduction system"/>
    <property type="evidence" value="ECO:0007669"/>
    <property type="project" value="InterPro"/>
</dbReference>
<dbReference type="InterPro" id="IPR001932">
    <property type="entry name" value="PPM-type_phosphatase-like_dom"/>
</dbReference>
<name>A0AAU9ECZ0_9FIRM</name>
<dbReference type="PANTHER" id="PTHR43156:SF2">
    <property type="entry name" value="STAGE II SPORULATION PROTEIN E"/>
    <property type="match status" value="1"/>
</dbReference>
<dbReference type="SUPFAM" id="SSF52172">
    <property type="entry name" value="CheY-like"/>
    <property type="match status" value="1"/>
</dbReference>
<reference evidence="6 7" key="1">
    <citation type="submission" date="2023-08" db="EMBL/GenBank/DDBJ databases">
        <title>Helicovermis profunda gen. nov., sp. nov., a novel mesophilic, fermentative bacterium within the Bacillota from a deep-sea hydrothermal vent chimney.</title>
        <authorList>
            <person name="Miyazaki U."/>
            <person name="Mizutani D."/>
            <person name="Hashimoto Y."/>
            <person name="Tame A."/>
            <person name="Sawayama S."/>
            <person name="Miyazaki J."/>
            <person name="Takai K."/>
            <person name="Nakagawa S."/>
        </authorList>
    </citation>
    <scope>NUCLEOTIDE SEQUENCE [LARGE SCALE GENOMIC DNA]</scope>
    <source>
        <strain evidence="6 7">S502</strain>
    </source>
</reference>
<dbReference type="Gene3D" id="3.60.40.10">
    <property type="entry name" value="PPM-type phosphatase domain"/>
    <property type="match status" value="1"/>
</dbReference>
<dbReference type="SUPFAM" id="SSF81606">
    <property type="entry name" value="PP2C-like"/>
    <property type="match status" value="1"/>
</dbReference>
<keyword evidence="4" id="KW-0597">Phosphoprotein</keyword>
<feature type="modified residue" description="4-aspartylphosphate" evidence="4">
    <location>
        <position position="55"/>
    </location>
</feature>
<keyword evidence="7" id="KW-1185">Reference proteome</keyword>
<dbReference type="PANTHER" id="PTHR43156">
    <property type="entry name" value="STAGE II SPORULATION PROTEIN E-RELATED"/>
    <property type="match status" value="1"/>
</dbReference>
<dbReference type="RefSeq" id="WP_338535473.1">
    <property type="nucleotide sequence ID" value="NZ_AP028654.1"/>
</dbReference>
<dbReference type="PROSITE" id="PS50110">
    <property type="entry name" value="RESPONSE_REGULATORY"/>
    <property type="match status" value="1"/>
</dbReference>
<evidence type="ECO:0000256" key="2">
    <source>
        <dbReference type="ARBA" id="ARBA00022801"/>
    </source>
</evidence>
<dbReference type="Pfam" id="PF07228">
    <property type="entry name" value="SpoIIE"/>
    <property type="match status" value="1"/>
</dbReference>
<evidence type="ECO:0000259" key="5">
    <source>
        <dbReference type="PROSITE" id="PS50110"/>
    </source>
</evidence>
<keyword evidence="2" id="KW-0378">Hydrolase</keyword>
<organism evidence="6 7">
    <name type="scientific">Helicovermis profundi</name>
    <dbReference type="NCBI Taxonomy" id="3065157"/>
    <lineage>
        <taxon>Bacteria</taxon>
        <taxon>Bacillati</taxon>
        <taxon>Bacillota</taxon>
        <taxon>Clostridia</taxon>
        <taxon>Helicovermis</taxon>
    </lineage>
</organism>
<dbReference type="EMBL" id="AP028654">
    <property type="protein sequence ID" value="BEP29862.1"/>
    <property type="molecule type" value="Genomic_DNA"/>
</dbReference>
<dbReference type="InterPro" id="IPR052016">
    <property type="entry name" value="Bact_Sigma-Reg"/>
</dbReference>
<dbReference type="Gene3D" id="3.40.50.2300">
    <property type="match status" value="1"/>
</dbReference>
<dbReference type="KEGG" id="hprf:HLPR_21930"/>
<dbReference type="Proteomes" id="UP001321786">
    <property type="component" value="Chromosome"/>
</dbReference>
<evidence type="ECO:0000256" key="4">
    <source>
        <dbReference type="PROSITE-ProRule" id="PRU00169"/>
    </source>
</evidence>
<evidence type="ECO:0000256" key="1">
    <source>
        <dbReference type="ARBA" id="ARBA00018672"/>
    </source>
</evidence>
<dbReference type="InterPro" id="IPR011006">
    <property type="entry name" value="CheY-like_superfamily"/>
</dbReference>
<evidence type="ECO:0000256" key="3">
    <source>
        <dbReference type="ARBA" id="ARBA00024867"/>
    </source>
</evidence>
<dbReference type="GO" id="GO:0016791">
    <property type="term" value="F:phosphatase activity"/>
    <property type="evidence" value="ECO:0007669"/>
    <property type="project" value="TreeGrafter"/>
</dbReference>
<proteinExistence type="predicted"/>
<dbReference type="SMART" id="SM00448">
    <property type="entry name" value="REC"/>
    <property type="match status" value="1"/>
</dbReference>
<dbReference type="InterPro" id="IPR001789">
    <property type="entry name" value="Sig_transdc_resp-reg_receiver"/>
</dbReference>
<dbReference type="AlphaFoldDB" id="A0AAU9ECZ0"/>
<dbReference type="SMART" id="SM00331">
    <property type="entry name" value="PP2C_SIG"/>
    <property type="match status" value="1"/>
</dbReference>
<accession>A0AAU9ECZ0</accession>
<protein>
    <recommendedName>
        <fullName evidence="1">Stage 0 sporulation protein A homolog</fullName>
    </recommendedName>
</protein>
<gene>
    <name evidence="6" type="ORF">HLPR_21930</name>
</gene>